<evidence type="ECO:0000256" key="2">
    <source>
        <dbReference type="ARBA" id="ARBA00022525"/>
    </source>
</evidence>
<evidence type="ECO:0000256" key="4">
    <source>
        <dbReference type="SAM" id="MobiDB-lite"/>
    </source>
</evidence>
<keyword evidence="2" id="KW-0964">Secreted</keyword>
<dbReference type="PANTHER" id="PTHR38340:SF1">
    <property type="entry name" value="S-LAYER PROTEIN"/>
    <property type="match status" value="1"/>
</dbReference>
<dbReference type="RefSeq" id="WP_274687254.1">
    <property type="nucleotide sequence ID" value="NZ_JAPMOU010000002.1"/>
</dbReference>
<dbReference type="SUPFAM" id="SSF63829">
    <property type="entry name" value="Calcium-dependent phosphotriesterase"/>
    <property type="match status" value="1"/>
</dbReference>
<feature type="compositionally biased region" description="Polar residues" evidence="4">
    <location>
        <begin position="1"/>
        <end position="25"/>
    </location>
</feature>
<evidence type="ECO:0000256" key="3">
    <source>
        <dbReference type="ARBA" id="ARBA00022837"/>
    </source>
</evidence>
<feature type="region of interest" description="Disordered" evidence="4">
    <location>
        <begin position="1"/>
        <end position="49"/>
    </location>
</feature>
<dbReference type="InterPro" id="IPR001343">
    <property type="entry name" value="Hemolysn_Ca-bd"/>
</dbReference>
<feature type="compositionally biased region" description="Polar residues" evidence="4">
    <location>
        <begin position="32"/>
        <end position="49"/>
    </location>
</feature>
<dbReference type="Gene3D" id="2.150.10.10">
    <property type="entry name" value="Serralysin-like metalloprotease, C-terminal"/>
    <property type="match status" value="5"/>
</dbReference>
<dbReference type="InterPro" id="IPR011049">
    <property type="entry name" value="Serralysin-like_metalloprot_C"/>
</dbReference>
<dbReference type="PRINTS" id="PR00313">
    <property type="entry name" value="CABNDNGRPT"/>
</dbReference>
<evidence type="ECO:0000256" key="1">
    <source>
        <dbReference type="ARBA" id="ARBA00004613"/>
    </source>
</evidence>
<dbReference type="PANTHER" id="PTHR38340">
    <property type="entry name" value="S-LAYER PROTEIN"/>
    <property type="match status" value="1"/>
</dbReference>
<sequence length="3593" mass="386763">MRIPSSSHSSVDLSKNVDSQASSTDLQKKSNDLSINNSPVNVSENSQLESNNSALKRLPVYGNTGILDAYNQEGHRTHFRVNDKGHLEYWRSDAKKHTPFGLIKLKAKFKPVQQVFADGKWPVKGKVDALIPGVNGGALALIEGKLHLLSTDGFAKPWDKANVYGDITNAFVRNDAVIFVLKNGTVGRGTPGSDNQISRVASPNLEQPLQAGDQLFVDNNGIWWKFQAGELARHNPTSQQWQTVSPQTESINRYDNVVISESGQVFGFFQENNQPVQEDVITGKRLDSAVSTQAVDGTLRDAFTFHATADNGQQITLGAGLDKNGQLTGYIEAPGNGQDKPAQRLAVLFPDGNPITGIQHLRAGMDGTLYFVREGNVYSTSVAKGQWTQPQAVYKSTSNTQALDVAVAHDGKTAILLSDGTLIGAGLPGPLAGNYPEGQLSQLAYDSSGNLWAITDQGGLLKFDQGGKVVLSSKAAAEASDTEMPVFKQLATAAKDGLIRLVDSNGKGYFIGSTVQSSELANALATSQRPNLPGKGQVVRVPGGKWTETFLGLLPGGHTVSGKTDKFATVLFKEKLNRKILSSIREYMAAHIKTPVQKGAKGLWRKIQHAIQTDGPMFKEGSSGSVYQDIKRIAANNANFQGNKVTLNNTDPSFKTVVDENAKIVAEIKQLINYDELTRPENGSFLNKAKGEVQRVRKADGFDANNLIFQLAESPVLDQPTREFMHELLDLGVFVDRSAPGAVLQAKLLQNADILRQLHQGETVDIAAIRNSAISKAYAQGFRSLPEMYNLEKAVKGLSGDLQNPDSELSKAWREVTGVAKSAGQDALVVAIKNKIAALPVGESLTLSRSRGVEVSLTGKRAISRSINPASVTLYAGPKGHWKIAPSLTINKKADGSLGISISYSRDAGAGVGAEFIAGTGVAGGVSVSAVLGAGIVGNQVRSATFGTTVGNQADFITKLTSGDLSLTDVRAMSTSAGTVARKSVVGVSASAYVNAGINAPALAVLDDSPGQTQFNFSAKPVRAEGAVNGNWASGATTGGNGVEGAHHSSSRSATVGYGIMPFYSGVVFGQEDADKVRPLEPYYKKIRTLTVLSDSLAINLSFEADTALGNAAQRVKGVTVSESLNPGALAGGKLQEAKTRLTSLINRNPQDSELKASVEAVLEAAKQGSSLSMSYELTAEGVRQFNQEGNGQQWLKRLHHDSLTNPGAHGDLIRLKSVSLSKSASHGTSGGAVILAGAVSSGTINESVSLGTVSFKYDTSNNQPSLDKRAGALFVDSVSGVTPGVNPGGKIPGHVEAFANQISQSGGWNYAGADVAPLAIAKALGVTFDLEHTRNVVDTLHGGRNLRGKLIHSRPTNTTDSDHYLVRGRNGRVYSMPTDGDCLFHAINFLQNPGDYQISADKPLIGQIQLVAKPEATERIQLMRNQVADWVRANPSALSDLIQSDIVASLSDLRGSGSSPTAQQYDRFSQTLEAADQTIKADDGAANNQKVRDIENARLIQYTFDQSKRMLSVGKQHGLSVELSPAVNKKQNTLLADVLSMANALHQEGDVKALLASKSQSRFVSELIKQNKNSAGETAAYQRYSKAQSDIAQAAKTNKDYRINLGEFGLAVIAEKATAGGDQSLVFRSGRHRYLLAHNKGKLSFYDPAVGWVSGFKNKADVVGFLTQYFSDSAQLGLGINPNQFQVQSIQDSFYQDAGITQATQQLQQSLPVELERLSNQDLQQGLLKVNGQQVSRTQLWLLGAQINGQPIAADRLVNGGVANIKFNSETLQQFLSTAPQADFAEGTKILKTLAQLQDRSVAALIDGDLSSRLQTVVDKIDSTPSTLTDSQVQTLQNKLNGNTTRVSVKGIASQVPGVGLQAWGIYSGIKAADAAFEKGDIQEGVIQTGSVLANIASIPAEIALNRSLPKLSQRLIARSVSSSSRLATSSASRLGQALGRSGGALAALITLPFDIYTAAKAFTDAQAEGLTDKQRQDLYVQGGFAVAGAVTALSLGVAAIFTGSAALGPIGLGISVGLIVGAQIYSAVRQVEDAWEYVPELDDWRHRLRQGWLAFWGQDMDEWVTDAYKANKTKHDVIEQTRQRSAELLQGNLGSAVDTIVYGDVDVAIEEVKVYHYEGGYETVREPKVNGADDVIFAQNGLQGIKNAVSANIDPEKAVLFNIGGGSDTVFGVTNKKNEFIFGKGAKNLKGGNLNDNFMFSVDFSDMENFYNNLDNYKDRIFFEIDGQGGDNTLTINAQTYRNYVYYDQPYSGFIIDLEQGKVWLKNADKTGDEAKGPQIGELKNIQHTLGSGSDGDATSSGSDYIIGTNDSNRILANKGDQVFAKGGNDVITLSDSAKVDGGDGQDIYLVKRDVRNVHITENGQDASVVRLEFALDEIADWQLVNKNIVIRLKEAGTVTVHDIYTEYNNQWQLKNNQISFQSHDGFMLTPNLPAQHKALAVDQAEPIQLHTRYLKAGDRTYFNQQTGVTIDLNDNRIDGNNQGGVYQQDEFEKLDKTQLIVLQGDDDHHNAPAGSRYFIERGAGETVIKPQAQDRKNPVTNKVFLDYDAAEITAIETRYRNETYSAGYRRKDYSLVVSLNDGRQVILENIIDTTLHVYDALARGGETLRDFVLVTRDGIEYSLKEYGGSKTLATESHYHGKNNNGTFLVDTRKTLNQKDYKLSDWQWGEGKKLDTRYQLSAEGTAYADTLIGNEQANVLRGYGGDDLMQGNDGHDTYVIGAFEGTVTINNQATDNKIDNLVIGAGFNDITSNRDGMNLVLNARLPRPTEAGGVDYINRQIVIENYFVSDAFRHLSIASNEGLQQELVVDELGNISRIIGAKALTPQQQQLLETDAIDENLLNRQVSEASVAEKTDYSSHQHGLNILLDGKGFVSDRFKGTEFDDVVSLTSVGKFGELILEYNPFKVIPNIDLGAGNNTLDLSQLAASHIDAQLMYGSSIYVYNDSEDQPQEIRINNIANIIGTTGNDKLKGYNGDNKLLGGAGDDVIEGKEGINTLVGGKGNDQIYSGSDQDRIIYQKGDGRDTINGNTVNDVLLLKDISLYDLHFSLTDKNTLLISFKGQPNDQIEIVYWQASYHFNLVTQDGIIDKAGIDQLIPALAAINRNDWVNGATGLNHSQQTQLANSWTVTTAELKGDDNQVSVLIGRQGHDQLTAGLAGSIVRGGDGNDTLIDNMGNDLLSGENGDDTIQFIAAGKDIASGGEGNDTYQVTTSSRGIKTIDNQANSGDDILVLDQVDSLENLQLARQGQDLHLLVTSKEGQLELTNTTEVVVKNFYLSDAYQHLSLILGDGNEVLAADLVGMANLAPPRSQLTSIHLTAANDGSIKIDYRHHQGPVSVILDNQLSGQTDFYGSDYSDTVKVKRLGDISTIDLGKGANTIDLSQQTAPVSVDLNGQAGRTAATLRTEESGKQANITLKGIQHVVGSATAANALVGNSQRNILIGGQQADQLFAVAGENTLEAGKGNDLIVSGRGKDTIIFNQGDGQDTLSGYTTSDVLVLKNISLYDVHFSLHDNNQLKISFKGSTQDKVMVNQWNDNQAFNVVTDDGVIDKSGIEQLIQALSGFTETQWSQGGDVLSSSKAQITNSWIITQS</sequence>
<dbReference type="EMBL" id="JAPMOU010000002">
    <property type="protein sequence ID" value="MDE1460886.1"/>
    <property type="molecule type" value="Genomic_DNA"/>
</dbReference>
<comment type="caution">
    <text evidence="5">The sequence shown here is derived from an EMBL/GenBank/DDBJ whole genome shotgun (WGS) entry which is preliminary data.</text>
</comment>
<evidence type="ECO:0000313" key="6">
    <source>
        <dbReference type="Proteomes" id="UP001528823"/>
    </source>
</evidence>
<keyword evidence="3" id="KW-0106">Calcium</keyword>
<protein>
    <submittedName>
        <fullName evidence="5">Uncharacterized protein</fullName>
    </submittedName>
</protein>
<dbReference type="SUPFAM" id="SSF51120">
    <property type="entry name" value="beta-Roll"/>
    <property type="match status" value="5"/>
</dbReference>
<reference evidence="5 6" key="1">
    <citation type="submission" date="2022-11" db="EMBL/GenBank/DDBJ databases">
        <title>Spartinivicinus poritis sp. nov., isolated from scleractinian coral Porites lutea.</title>
        <authorList>
            <person name="Zhang G."/>
            <person name="Cai L."/>
            <person name="Wei Q."/>
        </authorList>
    </citation>
    <scope>NUCLEOTIDE SEQUENCE [LARGE SCALE GENOMIC DNA]</scope>
    <source>
        <strain evidence="5 6">A2-2</strain>
    </source>
</reference>
<gene>
    <name evidence="5" type="ORF">ORQ98_02775</name>
</gene>
<comment type="subcellular location">
    <subcellularLocation>
        <location evidence="1">Secreted</location>
    </subcellularLocation>
</comment>
<keyword evidence="6" id="KW-1185">Reference proteome</keyword>
<dbReference type="Proteomes" id="UP001528823">
    <property type="component" value="Unassembled WGS sequence"/>
</dbReference>
<dbReference type="InterPro" id="IPR050557">
    <property type="entry name" value="RTX_toxin/Mannuronan_C5-epim"/>
</dbReference>
<name>A0ABT5U3E7_9GAMM</name>
<proteinExistence type="predicted"/>
<dbReference type="Pfam" id="PF00353">
    <property type="entry name" value="HemolysinCabind"/>
    <property type="match status" value="5"/>
</dbReference>
<accession>A0ABT5U3E7</accession>
<evidence type="ECO:0000313" key="5">
    <source>
        <dbReference type="EMBL" id="MDE1460886.1"/>
    </source>
</evidence>
<organism evidence="5 6">
    <name type="scientific">Spartinivicinus poritis</name>
    <dbReference type="NCBI Taxonomy" id="2994640"/>
    <lineage>
        <taxon>Bacteria</taxon>
        <taxon>Pseudomonadati</taxon>
        <taxon>Pseudomonadota</taxon>
        <taxon>Gammaproteobacteria</taxon>
        <taxon>Oceanospirillales</taxon>
        <taxon>Zooshikellaceae</taxon>
        <taxon>Spartinivicinus</taxon>
    </lineage>
</organism>